<evidence type="ECO:0000313" key="1">
    <source>
        <dbReference type="EMBL" id="TNV71018.1"/>
    </source>
</evidence>
<proteinExistence type="predicted"/>
<comment type="caution">
    <text evidence="1">The sequence shown here is derived from an EMBL/GenBank/DDBJ whole genome shotgun (WGS) entry which is preliminary data.</text>
</comment>
<dbReference type="EMBL" id="RRYP01031106">
    <property type="protein sequence ID" value="TNV71018.1"/>
    <property type="molecule type" value="Genomic_DNA"/>
</dbReference>
<protein>
    <submittedName>
        <fullName evidence="1">Uncharacterized protein</fullName>
    </submittedName>
</protein>
<name>A0A8J8N9V4_HALGN</name>
<evidence type="ECO:0000313" key="2">
    <source>
        <dbReference type="Proteomes" id="UP000785679"/>
    </source>
</evidence>
<dbReference type="Proteomes" id="UP000785679">
    <property type="component" value="Unassembled WGS sequence"/>
</dbReference>
<accession>A0A8J8N9V4</accession>
<gene>
    <name evidence="1" type="ORF">FGO68_gene15844</name>
</gene>
<sequence>MHPNDTGSFASIQQAWNPMPTIHNPNEKTTHSTMKISQTPSGFKLTGIGLDSLKKQTQQNITAFGLKNNQTLKIHNDIGTDIPPHRIVVGSMSQMSNARIGKGNVIMVNQAIAM</sequence>
<reference evidence="1" key="1">
    <citation type="submission" date="2019-06" db="EMBL/GenBank/DDBJ databases">
        <authorList>
            <person name="Zheng W."/>
        </authorList>
    </citation>
    <scope>NUCLEOTIDE SEQUENCE</scope>
    <source>
        <strain evidence="1">QDHG01</strain>
    </source>
</reference>
<dbReference type="AlphaFoldDB" id="A0A8J8N9V4"/>
<organism evidence="1 2">
    <name type="scientific">Halteria grandinella</name>
    <dbReference type="NCBI Taxonomy" id="5974"/>
    <lineage>
        <taxon>Eukaryota</taxon>
        <taxon>Sar</taxon>
        <taxon>Alveolata</taxon>
        <taxon>Ciliophora</taxon>
        <taxon>Intramacronucleata</taxon>
        <taxon>Spirotrichea</taxon>
        <taxon>Stichotrichia</taxon>
        <taxon>Sporadotrichida</taxon>
        <taxon>Halteriidae</taxon>
        <taxon>Halteria</taxon>
    </lineage>
</organism>
<keyword evidence="2" id="KW-1185">Reference proteome</keyword>